<evidence type="ECO:0000313" key="1">
    <source>
        <dbReference type="EMBL" id="MCW7524716.1"/>
    </source>
</evidence>
<comment type="caution">
    <text evidence="2">The sequence shown here is derived from an EMBL/GenBank/DDBJ whole genome shotgun (WGS) entry which is preliminary data.</text>
</comment>
<protein>
    <submittedName>
        <fullName evidence="2">Uncharacterized protein</fullName>
    </submittedName>
</protein>
<keyword evidence="4" id="KW-1185">Reference proteome</keyword>
<evidence type="ECO:0000313" key="4">
    <source>
        <dbReference type="Proteomes" id="UP001208912"/>
    </source>
</evidence>
<evidence type="ECO:0000313" key="2">
    <source>
        <dbReference type="EMBL" id="MCW7528583.1"/>
    </source>
</evidence>
<gene>
    <name evidence="1" type="ORF">ND861_00035</name>
    <name evidence="2" type="ORF">ND862_00035</name>
</gene>
<evidence type="ECO:0000313" key="3">
    <source>
        <dbReference type="Proteomes" id="UP001208540"/>
    </source>
</evidence>
<dbReference type="Proteomes" id="UP001208540">
    <property type="component" value="Unassembled WGS sequence"/>
</dbReference>
<organism evidence="2 3">
    <name type="scientific">Leptospira soteropolitanensis</name>
    <dbReference type="NCBI Taxonomy" id="2950025"/>
    <lineage>
        <taxon>Bacteria</taxon>
        <taxon>Pseudomonadati</taxon>
        <taxon>Spirochaetota</taxon>
        <taxon>Spirochaetia</taxon>
        <taxon>Leptospirales</taxon>
        <taxon>Leptospiraceae</taxon>
        <taxon>Leptospira</taxon>
    </lineage>
</organism>
<proteinExistence type="predicted"/>
<name>A0AAW5V9W3_9LEPT</name>
<accession>A0AAW5V9W3</accession>
<dbReference type="Proteomes" id="UP001208912">
    <property type="component" value="Unassembled WGS sequence"/>
</dbReference>
<reference evidence="2 4" key="1">
    <citation type="submission" date="2022-06" db="EMBL/GenBank/DDBJ databases">
        <title>Leptospira isolates from biofilms formed at urban environments.</title>
        <authorList>
            <person name="Ribeiro P.S."/>
            <person name="Sousa T."/>
            <person name="Carvalho N."/>
            <person name="Aburjaile F."/>
            <person name="Neves F."/>
            <person name="Oliveira D."/>
            <person name="Blanco L."/>
            <person name="Lima J."/>
            <person name="Costa F."/>
            <person name="Brenig B."/>
            <person name="Soares S."/>
            <person name="Ramos R."/>
            <person name="Goes-Neto A."/>
            <person name="Matiuzzi M."/>
            <person name="Azevedo V."/>
            <person name="Ristow P."/>
        </authorList>
    </citation>
    <scope>NUCLEOTIDE SEQUENCE</scope>
    <source>
        <strain evidence="1 4">VSF19</strain>
        <strain evidence="2">VSF20</strain>
    </source>
</reference>
<dbReference type="RefSeq" id="WP_265350116.1">
    <property type="nucleotide sequence ID" value="NZ_JAMQPL010000001.1"/>
</dbReference>
<dbReference type="EMBL" id="JAMQPL010000001">
    <property type="protein sequence ID" value="MCW7528583.1"/>
    <property type="molecule type" value="Genomic_DNA"/>
</dbReference>
<sequence length="235" mass="27404">MKLLYLACFTYFFNCSHVFELEVKKEVGGTDYILAETACSRYGYRIPVIEELIWADVFGGLNEVRSKMTNIERYAILSSSREGILDFHLGYILQSRETYIFKNTVPVGYGFCIPNHKTIPYHYALISNRIIDYISSKFKKTQFSYIGKGTYKEAGLWCAKISHNEKRILISTDDIGTFRNSSLFKNLFKVGIESFWLIDKTEDFFFHQVYYSFSDRIEVEEDINQEKGIICRSSN</sequence>
<dbReference type="EMBL" id="JAMQPM010000001">
    <property type="protein sequence ID" value="MCW7524716.1"/>
    <property type="molecule type" value="Genomic_DNA"/>
</dbReference>
<dbReference type="AlphaFoldDB" id="A0AAW5V9W3"/>